<dbReference type="PANTHER" id="PTHR35010">
    <property type="entry name" value="BLL4672 PROTEIN-RELATED"/>
    <property type="match status" value="1"/>
</dbReference>
<dbReference type="RefSeq" id="WP_033429693.1">
    <property type="nucleotide sequence ID" value="NZ_CP034550.1"/>
</dbReference>
<keyword evidence="2" id="KW-0812">Transmembrane</keyword>
<evidence type="ECO:0000313" key="4">
    <source>
        <dbReference type="EMBL" id="QFZ19599.1"/>
    </source>
</evidence>
<feature type="transmembrane region" description="Helical" evidence="2">
    <location>
        <begin position="487"/>
        <end position="505"/>
    </location>
</feature>
<dbReference type="InterPro" id="IPR027417">
    <property type="entry name" value="P-loop_NTPase"/>
</dbReference>
<dbReference type="InterPro" id="IPR010982">
    <property type="entry name" value="Lambda_DNA-bd_dom_sf"/>
</dbReference>
<dbReference type="OrthoDB" id="419058at2"/>
<feature type="transmembrane region" description="Helical" evidence="2">
    <location>
        <begin position="652"/>
        <end position="679"/>
    </location>
</feature>
<dbReference type="KEGG" id="ssyi:EKG83_21125"/>
<evidence type="ECO:0000256" key="2">
    <source>
        <dbReference type="SAM" id="Phobius"/>
    </source>
</evidence>
<evidence type="ECO:0000259" key="3">
    <source>
        <dbReference type="PROSITE" id="PS50943"/>
    </source>
</evidence>
<dbReference type="EMBL" id="CP034550">
    <property type="protein sequence ID" value="QFZ19599.1"/>
    <property type="molecule type" value="Genomic_DNA"/>
</dbReference>
<gene>
    <name evidence="4" type="ORF">EKG83_21125</name>
</gene>
<feature type="domain" description="HTH cro/C1-type" evidence="3">
    <location>
        <begin position="9"/>
        <end position="64"/>
    </location>
</feature>
<name>A0A5Q0H090_SACSY</name>
<dbReference type="Gene3D" id="1.10.260.40">
    <property type="entry name" value="lambda repressor-like DNA-binding domains"/>
    <property type="match status" value="1"/>
</dbReference>
<dbReference type="InterPro" id="IPR007111">
    <property type="entry name" value="NACHT_NTPase"/>
</dbReference>
<keyword evidence="5" id="KW-1185">Reference proteome</keyword>
<keyword evidence="2" id="KW-0472">Membrane</keyword>
<reference evidence="5" key="1">
    <citation type="journal article" date="2021" name="Curr. Microbiol.">
        <title>Complete genome of nocamycin-producing strain Saccharothrix syringae NRRL B-16468 reveals the biosynthetic potential for secondary metabolites.</title>
        <authorList>
            <person name="Mo X."/>
            <person name="Yang S."/>
        </authorList>
    </citation>
    <scope>NUCLEOTIDE SEQUENCE [LARGE SCALE GENOMIC DNA]</scope>
    <source>
        <strain evidence="5">ATCC 51364 / DSM 43886 / JCM 6844 / KCTC 9398 / NBRC 14523 / NRRL B-16468 / INA 2240</strain>
    </source>
</reference>
<proteinExistence type="predicted"/>
<evidence type="ECO:0000256" key="1">
    <source>
        <dbReference type="SAM" id="MobiDB-lite"/>
    </source>
</evidence>
<protein>
    <submittedName>
        <fullName evidence="4">XRE family transcriptional regulator</fullName>
    </submittedName>
</protein>
<dbReference type="SMART" id="SM00530">
    <property type="entry name" value="HTH_XRE"/>
    <property type="match status" value="1"/>
</dbReference>
<dbReference type="Proteomes" id="UP000325787">
    <property type="component" value="Chromosome"/>
</dbReference>
<dbReference type="SUPFAM" id="SSF47413">
    <property type="entry name" value="lambda repressor-like DNA-binding domains"/>
    <property type="match status" value="1"/>
</dbReference>
<dbReference type="AlphaFoldDB" id="A0A5Q0H090"/>
<dbReference type="GO" id="GO:0003677">
    <property type="term" value="F:DNA binding"/>
    <property type="evidence" value="ECO:0007669"/>
    <property type="project" value="InterPro"/>
</dbReference>
<dbReference type="CDD" id="cd00093">
    <property type="entry name" value="HTH_XRE"/>
    <property type="match status" value="1"/>
</dbReference>
<dbReference type="InterPro" id="IPR001387">
    <property type="entry name" value="Cro/C1-type_HTH"/>
</dbReference>
<feature type="region of interest" description="Disordered" evidence="1">
    <location>
        <begin position="72"/>
        <end position="123"/>
    </location>
</feature>
<feature type="transmembrane region" description="Helical" evidence="2">
    <location>
        <begin position="571"/>
        <end position="590"/>
    </location>
</feature>
<dbReference type="Gene3D" id="3.40.50.300">
    <property type="entry name" value="P-loop containing nucleotide triphosphate hydrolases"/>
    <property type="match status" value="1"/>
</dbReference>
<dbReference type="PROSITE" id="PS50943">
    <property type="entry name" value="HTH_CROC1"/>
    <property type="match status" value="1"/>
</dbReference>
<sequence length="780" mass="83798">MASRFGVLLRQWRQRAGLSQEGLAQRAELGVRTIRGLETGERGDPRVGTLRLLADALELTGAERAELFAAAGRAEPVPDEPSATEPHTPGSRASSSQALEPRTSDLPAAQPSGDDTGLPAPHADPLVNALKALAHSVRARWRREEEQRQVHDPVPLPVRWRPAPAPLQDSWANIGMAGPGETAPRLDLGGRLDQVVGTYRRIPSCRLVVLGRAGAGKTVLTTRFVLGLLDARGPDDPVPVIFGLGSWNPTRTGLRDWLAEQLVRDDPDLAAPGPGGSTLAAALVDDHRVLPVLDGFDEMAGGLRRAALAALNATTLPMLLTSRVDEYRAAVDATDVLTGAAAVELVDLTADDLADYLPRTTRKTGRAGNAWQPVLDEVRRHPGGALAAVLTTPLMVSLARRIYSDTPDHDPADLLDADRFGTRESIERHLLAGFVPAVYQDPGADRTPDVDRTRRWLGHLADHLHRLGTYDLAWWRLGTSTGRATRALVVGFVVCAVVSLTDMLVEGALVDVSAVRMPALAVMVGLVAGLGFGLAHGHVVGGQPLEPVRVRLRLRGRPEPGWARVRARGRLGLLFGALVGCVYGVLRKVAQWLVLDLPVTPMTAVVDTVLFGTVFGLGAGSVLALITALEAPLDVRSAGSPTGLLRANRRTVLVQVVLFVPLFAVLVMGLTWLVVQALVALPGDRIFGVTLVWTPLNGLVLGLVCGLGGGIGYVLGMTAWGQWLVFARLWLPLTGRLPWAVHAFLDDAYRRGVLRRAGAVYQFRHARLQDHLAETYRRQA</sequence>
<accession>A0A5Q0H090</accession>
<organism evidence="4 5">
    <name type="scientific">Saccharothrix syringae</name>
    <name type="common">Nocardiopsis syringae</name>
    <dbReference type="NCBI Taxonomy" id="103733"/>
    <lineage>
        <taxon>Bacteria</taxon>
        <taxon>Bacillati</taxon>
        <taxon>Actinomycetota</taxon>
        <taxon>Actinomycetes</taxon>
        <taxon>Pseudonocardiales</taxon>
        <taxon>Pseudonocardiaceae</taxon>
        <taxon>Saccharothrix</taxon>
    </lineage>
</organism>
<dbReference type="Pfam" id="PF13560">
    <property type="entry name" value="HTH_31"/>
    <property type="match status" value="1"/>
</dbReference>
<feature type="transmembrane region" description="Helical" evidence="2">
    <location>
        <begin position="610"/>
        <end position="631"/>
    </location>
</feature>
<dbReference type="Pfam" id="PF05729">
    <property type="entry name" value="NACHT"/>
    <property type="match status" value="1"/>
</dbReference>
<keyword evidence="2" id="KW-1133">Transmembrane helix</keyword>
<dbReference type="SUPFAM" id="SSF52540">
    <property type="entry name" value="P-loop containing nucleoside triphosphate hydrolases"/>
    <property type="match status" value="1"/>
</dbReference>
<feature type="transmembrane region" description="Helical" evidence="2">
    <location>
        <begin position="517"/>
        <end position="535"/>
    </location>
</feature>
<evidence type="ECO:0000313" key="5">
    <source>
        <dbReference type="Proteomes" id="UP000325787"/>
    </source>
</evidence>
<feature type="transmembrane region" description="Helical" evidence="2">
    <location>
        <begin position="699"/>
        <end position="726"/>
    </location>
</feature>